<dbReference type="SUPFAM" id="SSF52540">
    <property type="entry name" value="P-loop containing nucleoside triphosphate hydrolases"/>
    <property type="match status" value="2"/>
</dbReference>
<sequence>MALVENRTLVLLAPVYRDVCSTSRSTPVELQRTADDWLKLVFSTPDGLVEKEVACINSHDGCRCDYVRLLRSLMVLSERKTLTVTGKYVVETVDSNPIATLEMSVKISSHANIGESLKAFEFVMSHLQIEGLSIARRSEKSRKEARKCEFLDATCSSCHVVGCRLHSWEADEVLGPKSKLHLPDVFQSLMIHMEAEQLEIRDDAAFVTRAENSSKQQLSITDLPTNTLHTVVQLMTAKEIAVLSQVCSLFRHLAYEVVPGLNLVLYEHQRKGLKWMLYRETPSLINRSLLHPFIFPRRPGQKTKVGINLLDFKVVEQVDTRARDMCGGMFCDEPGLGKTITMLALILRTKGHSTRNVQMQDETENTLDANLRYARSQDRSVPAEKLVSSGASLIVVPDPLVEHWKYQIEVHVVQGALRAFIDEGNGGLPSNSNLAAYDVVVISFSRLAKEWKLHRPASGLEERMPERYGFEGSQRYTDGTIRGEVSSLLTVHWVRVIVDEGHKLGGQTPTNLMRMARILSAERRWVMTGTPTPNTLQSADLRFMHGLLVFLRNKPYGQPDGRAWTKAIARPFEQNQPIGYYRLQSLLSRIMMRHTKESIQEILPEPIRHTVYIDPTPSEHAQYNVVAAAVRANLVITNLDPHGPGNQHLDSLLNPINRKEALRVVSNLQFACCGGVKTEVVLSNKARLETINMLTELDVDSNNISTVVEYLRRVTLPGMTTKCGSCNRNLQLLMIIPCGHLCCADCVEDRFNKIGPSCFLCKEVFDPEVFQELQPGFDFREVDDANDKKRNSDVRQGSRGQQHGITQRQPPSNRHYWIVDASKIFYVATRVRELKKEFARRPAMHGAGQNQQPRYVKVIIFSQFTEFIWRTKLAFMQQKIPTADFITLVNPKARMKALKRFRTDPSLNVLLLSELGSHGLDLSFVTHVFLMEEIWDKSLEQQVVSRAHRMGAQQAVEVEQLRMRGSVESEIAKVNEFNENKVDPPRIVHDLGPPTRTRKRPRSGGNTLLNVAGKKKRKRNYARKVPTGNKSTFLQRKLDYVLNHLRLLDTSAAAAPRQVRFSVVDEKDNITIRQGIHNVAVSSQTVPPTPNVTRDTAKRSTTSTVTVPSPSTPVSVTEMTSERRLSVQPSTPGECIVIDDDPVDSQPQFPACISRAKETKATPEIIVIDDSSSSDPGENSSDKSDGDASMSSSNSSSCCADNEGHSSGEDSDDDSDDSDEESKALLSKLIKTAQRHFARSRQVTSQSSNTTVIPNSPKPVVKVEPVQEIDDEETETE</sequence>
<dbReference type="PROSITE" id="PS50181">
    <property type="entry name" value="FBOX"/>
    <property type="match status" value="1"/>
</dbReference>
<dbReference type="OrthoDB" id="448448at2759"/>
<feature type="compositionally biased region" description="Acidic residues" evidence="6">
    <location>
        <begin position="1267"/>
        <end position="1277"/>
    </location>
</feature>
<dbReference type="PROSITE" id="PS51194">
    <property type="entry name" value="HELICASE_CTER"/>
    <property type="match status" value="1"/>
</dbReference>
<feature type="compositionally biased region" description="Polar residues" evidence="6">
    <location>
        <begin position="1083"/>
        <end position="1094"/>
    </location>
</feature>
<dbReference type="Gene3D" id="3.30.40.10">
    <property type="entry name" value="Zinc/RING finger domain, C3HC4 (zinc finger)"/>
    <property type="match status" value="1"/>
</dbReference>
<feature type="compositionally biased region" description="Acidic residues" evidence="6">
    <location>
        <begin position="1209"/>
        <end position="1220"/>
    </location>
</feature>
<dbReference type="PANTHER" id="PTHR45626">
    <property type="entry name" value="TRANSCRIPTION TERMINATION FACTOR 2-RELATED"/>
    <property type="match status" value="1"/>
</dbReference>
<dbReference type="CDD" id="cd18008">
    <property type="entry name" value="DEXDc_SHPRH-like"/>
    <property type="match status" value="1"/>
</dbReference>
<dbReference type="PROSITE" id="PS51192">
    <property type="entry name" value="HELICASE_ATP_BIND_1"/>
    <property type="match status" value="1"/>
</dbReference>
<keyword evidence="5" id="KW-0479">Metal-binding</keyword>
<dbReference type="GO" id="GO:0006281">
    <property type="term" value="P:DNA repair"/>
    <property type="evidence" value="ECO:0007669"/>
    <property type="project" value="TreeGrafter"/>
</dbReference>
<dbReference type="Gene3D" id="3.40.50.300">
    <property type="entry name" value="P-loop containing nucleotide triphosphate hydrolases"/>
    <property type="match status" value="1"/>
</dbReference>
<keyword evidence="5" id="KW-0863">Zinc-finger</keyword>
<dbReference type="Pfam" id="PF00271">
    <property type="entry name" value="Helicase_C"/>
    <property type="match status" value="1"/>
</dbReference>
<dbReference type="GO" id="GO:0016787">
    <property type="term" value="F:hydrolase activity"/>
    <property type="evidence" value="ECO:0007669"/>
    <property type="project" value="UniProtKB-KW"/>
</dbReference>
<keyword evidence="4" id="KW-0067">ATP-binding</keyword>
<dbReference type="GO" id="GO:0008094">
    <property type="term" value="F:ATP-dependent activity, acting on DNA"/>
    <property type="evidence" value="ECO:0007669"/>
    <property type="project" value="TreeGrafter"/>
</dbReference>
<evidence type="ECO:0000256" key="6">
    <source>
        <dbReference type="SAM" id="MobiDB-lite"/>
    </source>
</evidence>
<feature type="compositionally biased region" description="Low complexity" evidence="6">
    <location>
        <begin position="1100"/>
        <end position="1117"/>
    </location>
</feature>
<dbReference type="SMART" id="SM00490">
    <property type="entry name" value="HELICc"/>
    <property type="match status" value="1"/>
</dbReference>
<keyword evidence="1" id="KW-0547">Nucleotide-binding</keyword>
<evidence type="ECO:0000256" key="4">
    <source>
        <dbReference type="ARBA" id="ARBA00022840"/>
    </source>
</evidence>
<evidence type="ECO:0000256" key="2">
    <source>
        <dbReference type="ARBA" id="ARBA00022801"/>
    </source>
</evidence>
<feature type="domain" description="F-box" evidence="8">
    <location>
        <begin position="217"/>
        <end position="269"/>
    </location>
</feature>
<evidence type="ECO:0000256" key="1">
    <source>
        <dbReference type="ARBA" id="ARBA00022741"/>
    </source>
</evidence>
<dbReference type="InterPro" id="IPR027417">
    <property type="entry name" value="P-loop_NTPase"/>
</dbReference>
<dbReference type="InterPro" id="IPR001841">
    <property type="entry name" value="Znf_RING"/>
</dbReference>
<feature type="compositionally biased region" description="Low complexity" evidence="6">
    <location>
        <begin position="1169"/>
        <end position="1179"/>
    </location>
</feature>
<evidence type="ECO:0000313" key="11">
    <source>
        <dbReference type="EMBL" id="POM59942.1"/>
    </source>
</evidence>
<dbReference type="InterPro" id="IPR001650">
    <property type="entry name" value="Helicase_C-like"/>
</dbReference>
<feature type="region of interest" description="Disordered" evidence="6">
    <location>
        <begin position="783"/>
        <end position="811"/>
    </location>
</feature>
<feature type="region of interest" description="Disordered" evidence="6">
    <location>
        <begin position="1083"/>
        <end position="1133"/>
    </location>
</feature>
<evidence type="ECO:0000256" key="3">
    <source>
        <dbReference type="ARBA" id="ARBA00022806"/>
    </source>
</evidence>
<dbReference type="GO" id="GO:0005524">
    <property type="term" value="F:ATP binding"/>
    <property type="evidence" value="ECO:0007669"/>
    <property type="project" value="UniProtKB-KW"/>
</dbReference>
<dbReference type="SUPFAM" id="SSF81383">
    <property type="entry name" value="F-box domain"/>
    <property type="match status" value="1"/>
</dbReference>
<dbReference type="InterPro" id="IPR036047">
    <property type="entry name" value="F-box-like_dom_sf"/>
</dbReference>
<keyword evidence="3" id="KW-0347">Helicase</keyword>
<dbReference type="PANTHER" id="PTHR45626:SF14">
    <property type="entry name" value="ATP-DEPENDENT DNA HELICASE (EUROFUNG)"/>
    <property type="match status" value="1"/>
</dbReference>
<evidence type="ECO:0000259" key="10">
    <source>
        <dbReference type="PROSITE" id="PS51194"/>
    </source>
</evidence>
<dbReference type="SMART" id="SM00487">
    <property type="entry name" value="DEXDc"/>
    <property type="match status" value="1"/>
</dbReference>
<dbReference type="GO" id="GO:0008270">
    <property type="term" value="F:zinc ion binding"/>
    <property type="evidence" value="ECO:0007669"/>
    <property type="project" value="UniProtKB-KW"/>
</dbReference>
<dbReference type="InterPro" id="IPR013083">
    <property type="entry name" value="Znf_RING/FYVE/PHD"/>
</dbReference>
<evidence type="ECO:0000259" key="9">
    <source>
        <dbReference type="PROSITE" id="PS51192"/>
    </source>
</evidence>
<feature type="region of interest" description="Disordered" evidence="6">
    <location>
        <begin position="1163"/>
        <end position="1277"/>
    </location>
</feature>
<organism evidence="11 12">
    <name type="scientific">Phytophthora palmivora</name>
    <dbReference type="NCBI Taxonomy" id="4796"/>
    <lineage>
        <taxon>Eukaryota</taxon>
        <taxon>Sar</taxon>
        <taxon>Stramenopiles</taxon>
        <taxon>Oomycota</taxon>
        <taxon>Peronosporomycetes</taxon>
        <taxon>Peronosporales</taxon>
        <taxon>Peronosporaceae</taxon>
        <taxon>Phytophthora</taxon>
    </lineage>
</organism>
<feature type="compositionally biased region" description="Low complexity" evidence="6">
    <location>
        <begin position="1187"/>
        <end position="1197"/>
    </location>
</feature>
<dbReference type="CDD" id="cd18793">
    <property type="entry name" value="SF2_C_SNF"/>
    <property type="match status" value="1"/>
</dbReference>
<name>A0A2P4X313_9STRA</name>
<dbReference type="Gene3D" id="3.40.50.10810">
    <property type="entry name" value="Tandem AAA-ATPase domain"/>
    <property type="match status" value="1"/>
</dbReference>
<comment type="caution">
    <text evidence="11">The sequence shown here is derived from an EMBL/GenBank/DDBJ whole genome shotgun (WGS) entry which is preliminary data.</text>
</comment>
<dbReference type="InterPro" id="IPR014001">
    <property type="entry name" value="Helicase_ATP-bd"/>
</dbReference>
<feature type="compositionally biased region" description="Polar residues" evidence="6">
    <location>
        <begin position="794"/>
        <end position="811"/>
    </location>
</feature>
<dbReference type="EMBL" id="NCKW01016977">
    <property type="protein sequence ID" value="POM59942.1"/>
    <property type="molecule type" value="Genomic_DNA"/>
</dbReference>
<dbReference type="GO" id="GO:0005634">
    <property type="term" value="C:nucleus"/>
    <property type="evidence" value="ECO:0007669"/>
    <property type="project" value="TreeGrafter"/>
</dbReference>
<protein>
    <submittedName>
        <fullName evidence="11">F-box protein</fullName>
    </submittedName>
</protein>
<accession>A0A2P4X313</accession>
<dbReference type="InterPro" id="IPR000330">
    <property type="entry name" value="SNF2_N"/>
</dbReference>
<evidence type="ECO:0000313" key="12">
    <source>
        <dbReference type="Proteomes" id="UP000237271"/>
    </source>
</evidence>
<feature type="region of interest" description="Disordered" evidence="6">
    <location>
        <begin position="983"/>
        <end position="1007"/>
    </location>
</feature>
<dbReference type="PROSITE" id="PS50089">
    <property type="entry name" value="ZF_RING_2"/>
    <property type="match status" value="1"/>
</dbReference>
<dbReference type="InterPro" id="IPR038718">
    <property type="entry name" value="SNF2-like_sf"/>
</dbReference>
<feature type="domain" description="RING-type" evidence="7">
    <location>
        <begin position="723"/>
        <end position="762"/>
    </location>
</feature>
<evidence type="ECO:0000259" key="7">
    <source>
        <dbReference type="PROSITE" id="PS50089"/>
    </source>
</evidence>
<feature type="compositionally biased region" description="Polar residues" evidence="6">
    <location>
        <begin position="1241"/>
        <end position="1254"/>
    </location>
</feature>
<keyword evidence="5" id="KW-0862">Zinc</keyword>
<keyword evidence="2" id="KW-0378">Hydrolase</keyword>
<keyword evidence="12" id="KW-1185">Reference proteome</keyword>
<dbReference type="SUPFAM" id="SSF57850">
    <property type="entry name" value="RING/U-box"/>
    <property type="match status" value="1"/>
</dbReference>
<dbReference type="CDD" id="cd16449">
    <property type="entry name" value="RING-HC"/>
    <property type="match status" value="1"/>
</dbReference>
<dbReference type="Proteomes" id="UP000237271">
    <property type="component" value="Unassembled WGS sequence"/>
</dbReference>
<dbReference type="GO" id="GO:0004386">
    <property type="term" value="F:helicase activity"/>
    <property type="evidence" value="ECO:0007669"/>
    <property type="project" value="UniProtKB-KW"/>
</dbReference>
<dbReference type="AlphaFoldDB" id="A0A2P4X313"/>
<feature type="compositionally biased region" description="Basic and acidic residues" evidence="6">
    <location>
        <begin position="783"/>
        <end position="793"/>
    </location>
</feature>
<feature type="domain" description="Helicase ATP-binding" evidence="9">
    <location>
        <begin position="319"/>
        <end position="549"/>
    </location>
</feature>
<gene>
    <name evidence="11" type="ORF">PHPALM_31260</name>
</gene>
<reference evidence="11 12" key="1">
    <citation type="journal article" date="2017" name="Genome Biol. Evol.">
        <title>Phytophthora megakarya and P. palmivora, closely related causal agents of cacao black pod rot, underwent increases in genome sizes and gene numbers by different mechanisms.</title>
        <authorList>
            <person name="Ali S.S."/>
            <person name="Shao J."/>
            <person name="Lary D.J."/>
            <person name="Kronmiller B."/>
            <person name="Shen D."/>
            <person name="Strem M.D."/>
            <person name="Amoako-Attah I."/>
            <person name="Akrofi A.Y."/>
            <person name="Begoude B.A."/>
            <person name="Ten Hoopen G.M."/>
            <person name="Coulibaly K."/>
            <person name="Kebe B.I."/>
            <person name="Melnick R.L."/>
            <person name="Guiltinan M.J."/>
            <person name="Tyler B.M."/>
            <person name="Meinhardt L.W."/>
            <person name="Bailey B.A."/>
        </authorList>
    </citation>
    <scope>NUCLEOTIDE SEQUENCE [LARGE SCALE GENOMIC DNA]</scope>
    <source>
        <strain evidence="12">sbr112.9</strain>
    </source>
</reference>
<proteinExistence type="predicted"/>
<dbReference type="InterPro" id="IPR001810">
    <property type="entry name" value="F-box_dom"/>
</dbReference>
<dbReference type="InterPro" id="IPR050628">
    <property type="entry name" value="SNF2_RAD54_helicase_TF"/>
</dbReference>
<dbReference type="InterPro" id="IPR049730">
    <property type="entry name" value="SNF2/RAD54-like_C"/>
</dbReference>
<evidence type="ECO:0000256" key="5">
    <source>
        <dbReference type="PROSITE-ProRule" id="PRU00175"/>
    </source>
</evidence>
<dbReference type="Pfam" id="PF00176">
    <property type="entry name" value="SNF2-rel_dom"/>
    <property type="match status" value="1"/>
</dbReference>
<feature type="domain" description="Helicase C-terminal" evidence="10">
    <location>
        <begin position="850"/>
        <end position="989"/>
    </location>
</feature>
<evidence type="ECO:0000259" key="8">
    <source>
        <dbReference type="PROSITE" id="PS50181"/>
    </source>
</evidence>